<dbReference type="GO" id="GO:0005737">
    <property type="term" value="C:cytoplasm"/>
    <property type="evidence" value="ECO:0007669"/>
    <property type="project" value="UniProtKB-SubCell"/>
</dbReference>
<dbReference type="AlphaFoldDB" id="A0A9D1E6I5"/>
<organism evidence="12 13">
    <name type="scientific">Candidatus Coproplasma avicola</name>
    <dbReference type="NCBI Taxonomy" id="2840744"/>
    <lineage>
        <taxon>Bacteria</taxon>
        <taxon>Bacillati</taxon>
        <taxon>Bacillota</taxon>
        <taxon>Clostridia</taxon>
        <taxon>Eubacteriales</taxon>
        <taxon>Candidatus Coproplasma</taxon>
    </lineage>
</organism>
<dbReference type="Gene3D" id="3.30.1360.70">
    <property type="entry name" value="Arginyl tRNA synthetase N-terminal domain"/>
    <property type="match status" value="1"/>
</dbReference>
<dbReference type="Pfam" id="PF00750">
    <property type="entry name" value="tRNA-synt_1d"/>
    <property type="match status" value="1"/>
</dbReference>
<protein>
    <recommendedName>
        <fullName evidence="8">Arginine--tRNA ligase</fullName>
        <ecNumber evidence="8">6.1.1.19</ecNumber>
    </recommendedName>
    <alternativeName>
        <fullName evidence="8">Arginyl-tRNA synthetase</fullName>
        <shortName evidence="8">ArgRS</shortName>
    </alternativeName>
</protein>
<proteinExistence type="inferred from homology"/>
<name>A0A9D1E6I5_9FIRM</name>
<evidence type="ECO:0000256" key="2">
    <source>
        <dbReference type="ARBA" id="ARBA00022598"/>
    </source>
</evidence>
<comment type="caution">
    <text evidence="12">The sequence shown here is derived from an EMBL/GenBank/DDBJ whole genome shotgun (WGS) entry which is preliminary data.</text>
</comment>
<keyword evidence="2 8" id="KW-0436">Ligase</keyword>
<evidence type="ECO:0000256" key="6">
    <source>
        <dbReference type="ARBA" id="ARBA00023146"/>
    </source>
</evidence>
<dbReference type="InterPro" id="IPR014729">
    <property type="entry name" value="Rossmann-like_a/b/a_fold"/>
</dbReference>
<dbReference type="EC" id="6.1.1.19" evidence="8"/>
<evidence type="ECO:0000259" key="11">
    <source>
        <dbReference type="SMART" id="SM01016"/>
    </source>
</evidence>
<comment type="subcellular location">
    <subcellularLocation>
        <location evidence="8">Cytoplasm</location>
    </subcellularLocation>
</comment>
<dbReference type="Pfam" id="PF03485">
    <property type="entry name" value="Arg_tRNA_synt_N"/>
    <property type="match status" value="1"/>
</dbReference>
<dbReference type="GO" id="GO:0005524">
    <property type="term" value="F:ATP binding"/>
    <property type="evidence" value="ECO:0007669"/>
    <property type="project" value="UniProtKB-UniRule"/>
</dbReference>
<dbReference type="Gene3D" id="3.40.50.620">
    <property type="entry name" value="HUPs"/>
    <property type="match status" value="1"/>
</dbReference>
<evidence type="ECO:0000256" key="7">
    <source>
        <dbReference type="ARBA" id="ARBA00049339"/>
    </source>
</evidence>
<dbReference type="EMBL" id="DVHK01000069">
    <property type="protein sequence ID" value="HIR66989.1"/>
    <property type="molecule type" value="Genomic_DNA"/>
</dbReference>
<keyword evidence="8" id="KW-0963">Cytoplasm</keyword>
<dbReference type="Pfam" id="PF05746">
    <property type="entry name" value="DALR_1"/>
    <property type="match status" value="1"/>
</dbReference>
<dbReference type="NCBIfam" id="TIGR00456">
    <property type="entry name" value="argS"/>
    <property type="match status" value="1"/>
</dbReference>
<reference evidence="12" key="1">
    <citation type="submission" date="2020-10" db="EMBL/GenBank/DDBJ databases">
        <authorList>
            <person name="Gilroy R."/>
        </authorList>
    </citation>
    <scope>NUCLEOTIDE SEQUENCE</scope>
    <source>
        <strain evidence="12">ChiW16-3235</strain>
    </source>
</reference>
<evidence type="ECO:0000256" key="3">
    <source>
        <dbReference type="ARBA" id="ARBA00022741"/>
    </source>
</evidence>
<dbReference type="PANTHER" id="PTHR11956">
    <property type="entry name" value="ARGINYL-TRNA SYNTHETASE"/>
    <property type="match status" value="1"/>
</dbReference>
<dbReference type="PANTHER" id="PTHR11956:SF5">
    <property type="entry name" value="ARGININE--TRNA LIGASE, CYTOPLASMIC"/>
    <property type="match status" value="1"/>
</dbReference>
<evidence type="ECO:0000313" key="12">
    <source>
        <dbReference type="EMBL" id="HIR66989.1"/>
    </source>
</evidence>
<dbReference type="SUPFAM" id="SSF47323">
    <property type="entry name" value="Anticodon-binding domain of a subclass of class I aminoacyl-tRNA synthetases"/>
    <property type="match status" value="1"/>
</dbReference>
<dbReference type="PRINTS" id="PR01038">
    <property type="entry name" value="TRNASYNTHARG"/>
</dbReference>
<dbReference type="InterPro" id="IPR005148">
    <property type="entry name" value="Arg-tRNA-synth_N"/>
</dbReference>
<comment type="subunit">
    <text evidence="8">Monomer.</text>
</comment>
<dbReference type="SUPFAM" id="SSF55190">
    <property type="entry name" value="Arginyl-tRNA synthetase (ArgRS), N-terminal 'additional' domain"/>
    <property type="match status" value="1"/>
</dbReference>
<evidence type="ECO:0000256" key="8">
    <source>
        <dbReference type="HAMAP-Rule" id="MF_00123"/>
    </source>
</evidence>
<keyword evidence="5 8" id="KW-0648">Protein biosynthesis</keyword>
<sequence length="560" mass="62887">MDYKKYIADKIKVDGVSADEIYSSIALPPNSQMGDYALPCFRFAKVLRKSPAVIAQELASGLSPDGVISDISAVNGYLNFSINKEGLAREVLSEIASKGEKYGSSDMGAGKTICIDYSSVNIAKPFHIGHLSTTVLGSALYKIFGFLGYKTVGINHLGDYGTQFGKLISAYKRWGNKEEVEKGGIHAINDLYVRFNNEADDEMEKEAREYFRLIENGDKEANDLFEWFKSLTLEYVKKIYDRLDVRFDSYAGERFYTDKMAPVIDELKEKGLLKESEGAQIVDLEPYGMPPCLILRSDGASLYATRDIAAAIYRKKTYDFYKCLYVVAYQQNLHFRQFFKVLELMGKEWAKDLVHVAYGMVSLEDGAMSTRKGKVVWLEDVISKCVEKAYKVVSEKNPALANKDEIAEKVGVGAVIFGALYNNKIKDITFSYDKVLSFEGETSVYVQYTCARASSVIEKAGDFKPVLPEKLNFTDEEFEVIKTLAAFPDTVKDAADKYEPSYIARYAVDLAQKFNKFYFDCKILTAEEGVKDFRFELTKATLRTLENALGLLGIGVPDKM</sequence>
<feature type="short sequence motif" description="'HIGH' region" evidence="8">
    <location>
        <begin position="120"/>
        <end position="130"/>
    </location>
</feature>
<dbReference type="GO" id="GO:0004814">
    <property type="term" value="F:arginine-tRNA ligase activity"/>
    <property type="evidence" value="ECO:0007669"/>
    <property type="project" value="UniProtKB-UniRule"/>
</dbReference>
<dbReference type="SMART" id="SM01016">
    <property type="entry name" value="Arg_tRNA_synt_N"/>
    <property type="match status" value="1"/>
</dbReference>
<evidence type="ECO:0000256" key="4">
    <source>
        <dbReference type="ARBA" id="ARBA00022840"/>
    </source>
</evidence>
<feature type="domain" description="DALR anticodon binding" evidence="10">
    <location>
        <begin position="446"/>
        <end position="560"/>
    </location>
</feature>
<evidence type="ECO:0000256" key="1">
    <source>
        <dbReference type="ARBA" id="ARBA00005594"/>
    </source>
</evidence>
<keyword evidence="3 8" id="KW-0547">Nucleotide-binding</keyword>
<feature type="domain" description="Arginyl tRNA synthetase N-terminal" evidence="11">
    <location>
        <begin position="1"/>
        <end position="82"/>
    </location>
</feature>
<dbReference type="InterPro" id="IPR036695">
    <property type="entry name" value="Arg-tRNA-synth_N_sf"/>
</dbReference>
<comment type="catalytic activity">
    <reaction evidence="7 8">
        <text>tRNA(Arg) + L-arginine + ATP = L-arginyl-tRNA(Arg) + AMP + diphosphate</text>
        <dbReference type="Rhea" id="RHEA:20301"/>
        <dbReference type="Rhea" id="RHEA-COMP:9658"/>
        <dbReference type="Rhea" id="RHEA-COMP:9673"/>
        <dbReference type="ChEBI" id="CHEBI:30616"/>
        <dbReference type="ChEBI" id="CHEBI:32682"/>
        <dbReference type="ChEBI" id="CHEBI:33019"/>
        <dbReference type="ChEBI" id="CHEBI:78442"/>
        <dbReference type="ChEBI" id="CHEBI:78513"/>
        <dbReference type="ChEBI" id="CHEBI:456215"/>
        <dbReference type="EC" id="6.1.1.19"/>
    </reaction>
</comment>
<evidence type="ECO:0000256" key="5">
    <source>
        <dbReference type="ARBA" id="ARBA00022917"/>
    </source>
</evidence>
<dbReference type="CDD" id="cd00671">
    <property type="entry name" value="ArgRS_core"/>
    <property type="match status" value="1"/>
</dbReference>
<gene>
    <name evidence="8 12" type="primary">argS</name>
    <name evidence="12" type="ORF">IAB94_02940</name>
</gene>
<dbReference type="InterPro" id="IPR035684">
    <property type="entry name" value="ArgRS_core"/>
</dbReference>
<dbReference type="InterPro" id="IPR001278">
    <property type="entry name" value="Arg-tRNA-ligase"/>
</dbReference>
<evidence type="ECO:0000259" key="10">
    <source>
        <dbReference type="SMART" id="SM00836"/>
    </source>
</evidence>
<dbReference type="Proteomes" id="UP000823913">
    <property type="component" value="Unassembled WGS sequence"/>
</dbReference>
<dbReference type="InterPro" id="IPR009080">
    <property type="entry name" value="tRNAsynth_Ia_anticodon-bd"/>
</dbReference>
<dbReference type="HAMAP" id="MF_00123">
    <property type="entry name" value="Arg_tRNA_synth"/>
    <property type="match status" value="1"/>
</dbReference>
<dbReference type="SMART" id="SM00836">
    <property type="entry name" value="DALR_1"/>
    <property type="match status" value="1"/>
</dbReference>
<reference evidence="12" key="2">
    <citation type="journal article" date="2021" name="PeerJ">
        <title>Extensive microbial diversity within the chicken gut microbiome revealed by metagenomics and culture.</title>
        <authorList>
            <person name="Gilroy R."/>
            <person name="Ravi A."/>
            <person name="Getino M."/>
            <person name="Pursley I."/>
            <person name="Horton D.L."/>
            <person name="Alikhan N.F."/>
            <person name="Baker D."/>
            <person name="Gharbi K."/>
            <person name="Hall N."/>
            <person name="Watson M."/>
            <person name="Adriaenssens E.M."/>
            <person name="Foster-Nyarko E."/>
            <person name="Jarju S."/>
            <person name="Secka A."/>
            <person name="Antonio M."/>
            <person name="Oren A."/>
            <person name="Chaudhuri R.R."/>
            <person name="La Ragione R."/>
            <person name="Hildebrand F."/>
            <person name="Pallen M.J."/>
        </authorList>
    </citation>
    <scope>NUCLEOTIDE SEQUENCE</scope>
    <source>
        <strain evidence="12">ChiW16-3235</strain>
    </source>
</reference>
<keyword evidence="6 8" id="KW-0030">Aminoacyl-tRNA synthetase</keyword>
<accession>A0A9D1E6I5</accession>
<dbReference type="CDD" id="cd07956">
    <property type="entry name" value="Anticodon_Ia_Arg"/>
    <property type="match status" value="1"/>
</dbReference>
<dbReference type="InterPro" id="IPR008909">
    <property type="entry name" value="DALR_anticod-bd"/>
</dbReference>
<keyword evidence="4 8" id="KW-0067">ATP-binding</keyword>
<dbReference type="GO" id="GO:0006420">
    <property type="term" value="P:arginyl-tRNA aminoacylation"/>
    <property type="evidence" value="ECO:0007669"/>
    <property type="project" value="UniProtKB-UniRule"/>
</dbReference>
<dbReference type="SUPFAM" id="SSF52374">
    <property type="entry name" value="Nucleotidylyl transferase"/>
    <property type="match status" value="1"/>
</dbReference>
<comment type="similarity">
    <text evidence="1 8 9">Belongs to the class-I aminoacyl-tRNA synthetase family.</text>
</comment>
<evidence type="ECO:0000313" key="13">
    <source>
        <dbReference type="Proteomes" id="UP000823913"/>
    </source>
</evidence>
<dbReference type="FunFam" id="3.40.50.620:FF:000116">
    <property type="entry name" value="Arginine--tRNA ligase"/>
    <property type="match status" value="1"/>
</dbReference>
<dbReference type="Gene3D" id="1.10.730.10">
    <property type="entry name" value="Isoleucyl-tRNA Synthetase, Domain 1"/>
    <property type="match status" value="1"/>
</dbReference>
<evidence type="ECO:0000256" key="9">
    <source>
        <dbReference type="RuleBase" id="RU363038"/>
    </source>
</evidence>